<keyword evidence="1" id="KW-1133">Transmembrane helix</keyword>
<dbReference type="GO" id="GO:0004175">
    <property type="term" value="F:endopeptidase activity"/>
    <property type="evidence" value="ECO:0007669"/>
    <property type="project" value="UniProtKB-ARBA"/>
</dbReference>
<dbReference type="GO" id="GO:0080120">
    <property type="term" value="P:CAAX-box protein maturation"/>
    <property type="evidence" value="ECO:0007669"/>
    <property type="project" value="UniProtKB-ARBA"/>
</dbReference>
<feature type="transmembrane region" description="Helical" evidence="1">
    <location>
        <begin position="52"/>
        <end position="71"/>
    </location>
</feature>
<organism evidence="3">
    <name type="scientific">Alexandrium monilatum</name>
    <dbReference type="NCBI Taxonomy" id="311494"/>
    <lineage>
        <taxon>Eukaryota</taxon>
        <taxon>Sar</taxon>
        <taxon>Alveolata</taxon>
        <taxon>Dinophyceae</taxon>
        <taxon>Gonyaulacales</taxon>
        <taxon>Pyrocystaceae</taxon>
        <taxon>Alexandrium</taxon>
    </lineage>
</organism>
<dbReference type="AlphaFoldDB" id="A0A7S4UTS5"/>
<feature type="transmembrane region" description="Helical" evidence="1">
    <location>
        <begin position="83"/>
        <end position="104"/>
    </location>
</feature>
<accession>A0A7S4UTS5</accession>
<dbReference type="Pfam" id="PF02517">
    <property type="entry name" value="Rce1-like"/>
    <property type="match status" value="1"/>
</dbReference>
<dbReference type="InterPro" id="IPR003675">
    <property type="entry name" value="Rce1/LyrA-like_dom"/>
</dbReference>
<gene>
    <name evidence="3" type="ORF">AMON00008_LOCUS31011</name>
</gene>
<feature type="transmembrane region" description="Helical" evidence="1">
    <location>
        <begin position="143"/>
        <end position="164"/>
    </location>
</feature>
<evidence type="ECO:0000256" key="1">
    <source>
        <dbReference type="SAM" id="Phobius"/>
    </source>
</evidence>
<dbReference type="EMBL" id="HBNR01044566">
    <property type="protein sequence ID" value="CAE4605174.1"/>
    <property type="molecule type" value="Transcribed_RNA"/>
</dbReference>
<keyword evidence="1" id="KW-0812">Transmembrane</keyword>
<evidence type="ECO:0000313" key="3">
    <source>
        <dbReference type="EMBL" id="CAE4605174.1"/>
    </source>
</evidence>
<sequence length="170" mass="18808">MFTFEPHAVPDTISDLIFPAATGKADLYMGPRCLHRVLMYLTLWCPERDSTFGLWAVWCATSIVVLASSMWKEVLFRGIYLGGLRTHMPFWAANAIGALIYALAHEPLMLSSDGALKLEMVGLAPVLVGGLWYGYLYHKCGNLLVNVIAQLLFNLGLLGLHLAVRLAKPF</sequence>
<proteinExistence type="predicted"/>
<evidence type="ECO:0000259" key="2">
    <source>
        <dbReference type="Pfam" id="PF02517"/>
    </source>
</evidence>
<feature type="transmembrane region" description="Helical" evidence="1">
    <location>
        <begin position="116"/>
        <end position="136"/>
    </location>
</feature>
<keyword evidence="1" id="KW-0472">Membrane</keyword>
<name>A0A7S4UTS5_9DINO</name>
<reference evidence="3" key="1">
    <citation type="submission" date="2021-01" db="EMBL/GenBank/DDBJ databases">
        <authorList>
            <person name="Corre E."/>
            <person name="Pelletier E."/>
            <person name="Niang G."/>
            <person name="Scheremetjew M."/>
            <person name="Finn R."/>
            <person name="Kale V."/>
            <person name="Holt S."/>
            <person name="Cochrane G."/>
            <person name="Meng A."/>
            <person name="Brown T."/>
            <person name="Cohen L."/>
        </authorList>
    </citation>
    <scope>NUCLEOTIDE SEQUENCE</scope>
    <source>
        <strain evidence="3">CCMP3105</strain>
    </source>
</reference>
<feature type="domain" description="CAAX prenyl protease 2/Lysostaphin resistance protein A-like" evidence="2">
    <location>
        <begin position="58"/>
        <end position="155"/>
    </location>
</feature>
<protein>
    <recommendedName>
        <fullName evidence="2">CAAX prenyl protease 2/Lysostaphin resistance protein A-like domain-containing protein</fullName>
    </recommendedName>
</protein>